<dbReference type="PANTHER" id="PTHR44825:SF1">
    <property type="entry name" value="DNAJ HOMOLOG SUBFAMILY C MEMBER 4"/>
    <property type="match status" value="1"/>
</dbReference>
<dbReference type="PRINTS" id="PR00625">
    <property type="entry name" value="JDOMAIN"/>
</dbReference>
<dbReference type="STRING" id="889378.Spiaf_1628"/>
<dbReference type="eggNOG" id="COG2214">
    <property type="taxonomic scope" value="Bacteria"/>
</dbReference>
<dbReference type="CDD" id="cd06257">
    <property type="entry name" value="DnaJ"/>
    <property type="match status" value="1"/>
</dbReference>
<dbReference type="SUPFAM" id="SSF46565">
    <property type="entry name" value="Chaperone J-domain"/>
    <property type="match status" value="1"/>
</dbReference>
<keyword evidence="3" id="KW-1185">Reference proteome</keyword>
<dbReference type="Gene3D" id="1.25.40.10">
    <property type="entry name" value="Tetratricopeptide repeat domain"/>
    <property type="match status" value="1"/>
</dbReference>
<organism evidence="2 3">
    <name type="scientific">Spirochaeta africana (strain ATCC 700263 / DSM 8902 / Z-7692)</name>
    <dbReference type="NCBI Taxonomy" id="889378"/>
    <lineage>
        <taxon>Bacteria</taxon>
        <taxon>Pseudomonadati</taxon>
        <taxon>Spirochaetota</taxon>
        <taxon>Spirochaetia</taxon>
        <taxon>Spirochaetales</taxon>
        <taxon>Spirochaetaceae</taxon>
        <taxon>Spirochaeta</taxon>
    </lineage>
</organism>
<dbReference type="SUPFAM" id="SSF48452">
    <property type="entry name" value="TPR-like"/>
    <property type="match status" value="1"/>
</dbReference>
<dbReference type="PROSITE" id="PS50076">
    <property type="entry name" value="DNAJ_2"/>
    <property type="match status" value="1"/>
</dbReference>
<evidence type="ECO:0000313" key="3">
    <source>
        <dbReference type="Proteomes" id="UP000007383"/>
    </source>
</evidence>
<evidence type="ECO:0000259" key="1">
    <source>
        <dbReference type="PROSITE" id="PS50076"/>
    </source>
</evidence>
<dbReference type="HOGENOM" id="CLU_1000924_0_0_12"/>
<dbReference type="InterPro" id="IPR011990">
    <property type="entry name" value="TPR-like_helical_dom_sf"/>
</dbReference>
<dbReference type="InterPro" id="IPR052763">
    <property type="entry name" value="DnaJ_C4"/>
</dbReference>
<evidence type="ECO:0000313" key="2">
    <source>
        <dbReference type="EMBL" id="AFG37686.1"/>
    </source>
</evidence>
<dbReference type="SMART" id="SM00271">
    <property type="entry name" value="DnaJ"/>
    <property type="match status" value="1"/>
</dbReference>
<gene>
    <name evidence="2" type="ordered locus">Spiaf_1628</name>
</gene>
<dbReference type="Gene3D" id="1.10.287.110">
    <property type="entry name" value="DnaJ domain"/>
    <property type="match status" value="1"/>
</dbReference>
<dbReference type="InterPro" id="IPR001623">
    <property type="entry name" value="DnaJ_domain"/>
</dbReference>
<proteinExistence type="predicted"/>
<sequence>MARNYYDILQVDTGCTSEDIKKAFRKLAKETHPDVYQDDTAAVERMHVLLQAYETLIHPDRREEYDRTHAFSRKKYSFNYREFLRSEPENPSSCSKLVFYDLLNGFIEEALETYDRSTRNPEFELSRWLDREDYMDCAFLLAEALEERGDIYRAFGLLMRTVELERTKPYFKHFFVEVADRLRRIVSMKMPGEISRDAYLKALEQLIAVELNHRDTAFYLKKAAEIYCETGHEDRAAVYLQRAFKLDPKLSGTKKLLDKLVDKTVFVRN</sequence>
<feature type="domain" description="J" evidence="1">
    <location>
        <begin position="4"/>
        <end position="69"/>
    </location>
</feature>
<dbReference type="Pfam" id="PF00226">
    <property type="entry name" value="DnaJ"/>
    <property type="match status" value="1"/>
</dbReference>
<dbReference type="PATRIC" id="fig|889378.3.peg.1615"/>
<protein>
    <submittedName>
        <fullName evidence="2">DnaJ-class molecular chaperone with C-terminal Zn finger domain</fullName>
    </submittedName>
</protein>
<dbReference type="KEGG" id="sfc:Spiaf_1628"/>
<reference evidence="3" key="1">
    <citation type="journal article" date="2013" name="Stand. Genomic Sci.">
        <title>Complete genome sequence of the halophilic bacterium Spirochaeta africana type strain (Z-7692(T)) from the alkaline Lake Magadi in the East African Rift.</title>
        <authorList>
            <person name="Liolos K."/>
            <person name="Abt B."/>
            <person name="Scheuner C."/>
            <person name="Teshima H."/>
            <person name="Held B."/>
            <person name="Lapidus A."/>
            <person name="Nolan M."/>
            <person name="Lucas S."/>
            <person name="Deshpande S."/>
            <person name="Cheng J.F."/>
            <person name="Tapia R."/>
            <person name="Goodwin L.A."/>
            <person name="Pitluck S."/>
            <person name="Pagani I."/>
            <person name="Ivanova N."/>
            <person name="Mavromatis K."/>
            <person name="Mikhailova N."/>
            <person name="Huntemann M."/>
            <person name="Pati A."/>
            <person name="Chen A."/>
            <person name="Palaniappan K."/>
            <person name="Land M."/>
            <person name="Rohde M."/>
            <person name="Tindall B.J."/>
            <person name="Detter J.C."/>
            <person name="Goker M."/>
            <person name="Bristow J."/>
            <person name="Eisen J.A."/>
            <person name="Markowitz V."/>
            <person name="Hugenholtz P."/>
            <person name="Woyke T."/>
            <person name="Klenk H.P."/>
            <person name="Kyrpides N.C."/>
        </authorList>
    </citation>
    <scope>NUCLEOTIDE SEQUENCE</scope>
    <source>
        <strain evidence="3">ATCC 700263 / DSM 8902 / Z-7692</strain>
    </source>
</reference>
<dbReference type="EMBL" id="CP003282">
    <property type="protein sequence ID" value="AFG37686.1"/>
    <property type="molecule type" value="Genomic_DNA"/>
</dbReference>
<dbReference type="InterPro" id="IPR036869">
    <property type="entry name" value="J_dom_sf"/>
</dbReference>
<dbReference type="AlphaFoldDB" id="H9UJJ3"/>
<accession>H9UJJ3</accession>
<dbReference type="Proteomes" id="UP000007383">
    <property type="component" value="Chromosome"/>
</dbReference>
<name>H9UJJ3_SPIAZ</name>
<dbReference type="PANTHER" id="PTHR44825">
    <property type="match status" value="1"/>
</dbReference>